<organism evidence="1 2">
    <name type="scientific">Actinobacillus lignieresii</name>
    <dbReference type="NCBI Taxonomy" id="720"/>
    <lineage>
        <taxon>Bacteria</taxon>
        <taxon>Pseudomonadati</taxon>
        <taxon>Pseudomonadota</taxon>
        <taxon>Gammaproteobacteria</taxon>
        <taxon>Pasteurellales</taxon>
        <taxon>Pasteurellaceae</taxon>
        <taxon>Actinobacillus</taxon>
    </lineage>
</organism>
<evidence type="ECO:0000313" key="1">
    <source>
        <dbReference type="EMBL" id="SUT95877.1"/>
    </source>
</evidence>
<gene>
    <name evidence="1" type="ORF">NCTC4191_02034</name>
</gene>
<reference evidence="1 2" key="1">
    <citation type="submission" date="2018-06" db="EMBL/GenBank/DDBJ databases">
        <authorList>
            <consortium name="Pathogen Informatics"/>
            <person name="Doyle S."/>
        </authorList>
    </citation>
    <scope>NUCLEOTIDE SEQUENCE [LARGE SCALE GENOMIC DNA]</scope>
    <source>
        <strain evidence="1 2">NCTC4191</strain>
    </source>
</reference>
<proteinExistence type="predicted"/>
<dbReference type="Pfam" id="PF03592">
    <property type="entry name" value="Terminase_2"/>
    <property type="match status" value="1"/>
</dbReference>
<dbReference type="InterPro" id="IPR038713">
    <property type="entry name" value="Terminase_Gp1_N_sf"/>
</dbReference>
<dbReference type="GO" id="GO:0051276">
    <property type="term" value="P:chromosome organization"/>
    <property type="evidence" value="ECO:0007669"/>
    <property type="project" value="InterPro"/>
</dbReference>
<dbReference type="Gene3D" id="1.10.10.1400">
    <property type="entry name" value="Terminase, small subunit, N-terminal DNA-binding domain, HTH motif"/>
    <property type="match status" value="1"/>
</dbReference>
<name>A0A380U5K7_ACTLI</name>
<accession>A0A380U5K7</accession>
<evidence type="ECO:0000313" key="2">
    <source>
        <dbReference type="Proteomes" id="UP000254253"/>
    </source>
</evidence>
<dbReference type="AlphaFoldDB" id="A0A380U5K7"/>
<dbReference type="Proteomes" id="UP000254253">
    <property type="component" value="Unassembled WGS sequence"/>
</dbReference>
<sequence>MLKYVELGNASEAYRQAYNTDEMKPETVHRKANELMKNGKITARIDELKAEHQARHKLTVDDLLIDLDEARNIAKENGNANAMISATMAKAKLLGLDKPTLEVAVNGTLDNIPTVIELVAPSFDNSNSWSP</sequence>
<keyword evidence="2" id="KW-1185">Reference proteome</keyword>
<dbReference type="InterPro" id="IPR005335">
    <property type="entry name" value="Terminase_ssu"/>
</dbReference>
<dbReference type="EMBL" id="UFRN01000002">
    <property type="protein sequence ID" value="SUT95877.1"/>
    <property type="molecule type" value="Genomic_DNA"/>
</dbReference>
<protein>
    <submittedName>
        <fullName evidence="1">Phage small subunit terminase</fullName>
    </submittedName>
</protein>